<evidence type="ECO:0000313" key="5">
    <source>
        <dbReference type="EMBL" id="KAK3248974.1"/>
    </source>
</evidence>
<proteinExistence type="predicted"/>
<dbReference type="PANTHER" id="PTHR48053:SF71">
    <property type="entry name" value="LEUCINE RICH REPEAT FAMILY PROTEIN, EXPRESSED"/>
    <property type="match status" value="1"/>
</dbReference>
<reference evidence="5 6" key="1">
    <citation type="journal article" date="2015" name="Genome Biol. Evol.">
        <title>Comparative Genomics of a Bacterivorous Green Alga Reveals Evolutionary Causalities and Consequences of Phago-Mixotrophic Mode of Nutrition.</title>
        <authorList>
            <person name="Burns J.A."/>
            <person name="Paasch A."/>
            <person name="Narechania A."/>
            <person name="Kim E."/>
        </authorList>
    </citation>
    <scope>NUCLEOTIDE SEQUENCE [LARGE SCALE GENOMIC DNA]</scope>
    <source>
        <strain evidence="5 6">PLY_AMNH</strain>
    </source>
</reference>
<dbReference type="PROSITE" id="PS51257">
    <property type="entry name" value="PROKAR_LIPOPROTEIN"/>
    <property type="match status" value="1"/>
</dbReference>
<dbReference type="EMBL" id="LGRX02027656">
    <property type="protein sequence ID" value="KAK3248974.1"/>
    <property type="molecule type" value="Genomic_DNA"/>
</dbReference>
<comment type="subcellular location">
    <subcellularLocation>
        <location evidence="2">Cytoplasm</location>
        <location evidence="2">Cytoskeleton</location>
        <location evidence="2">Cilium axoneme</location>
    </subcellularLocation>
    <subcellularLocation>
        <location evidence="1">Membrane</location>
        <topology evidence="1">Single-pass membrane protein</topology>
    </subcellularLocation>
</comment>
<dbReference type="AlphaFoldDB" id="A0AAE0C797"/>
<dbReference type="FunFam" id="3.80.10.10:FF:000383">
    <property type="entry name" value="Leucine-rich repeat receptor protein kinase EMS1"/>
    <property type="match status" value="1"/>
</dbReference>
<evidence type="ECO:0000256" key="3">
    <source>
        <dbReference type="ARBA" id="ARBA00022729"/>
    </source>
</evidence>
<protein>
    <submittedName>
        <fullName evidence="5">Uncharacterized protein</fullName>
    </submittedName>
</protein>
<dbReference type="Gene3D" id="3.80.10.10">
    <property type="entry name" value="Ribonuclease Inhibitor"/>
    <property type="match status" value="1"/>
</dbReference>
<dbReference type="GO" id="GO:0005930">
    <property type="term" value="C:axoneme"/>
    <property type="evidence" value="ECO:0007669"/>
    <property type="project" value="UniProtKB-SubCell"/>
</dbReference>
<keyword evidence="6" id="KW-1185">Reference proteome</keyword>
<evidence type="ECO:0000256" key="1">
    <source>
        <dbReference type="ARBA" id="ARBA00004167"/>
    </source>
</evidence>
<accession>A0AAE0C797</accession>
<evidence type="ECO:0000256" key="4">
    <source>
        <dbReference type="ARBA" id="ARBA00022737"/>
    </source>
</evidence>
<evidence type="ECO:0000256" key="2">
    <source>
        <dbReference type="ARBA" id="ARBA00004430"/>
    </source>
</evidence>
<dbReference type="GO" id="GO:0016020">
    <property type="term" value="C:membrane"/>
    <property type="evidence" value="ECO:0007669"/>
    <property type="project" value="UniProtKB-SubCell"/>
</dbReference>
<evidence type="ECO:0000313" key="6">
    <source>
        <dbReference type="Proteomes" id="UP001190700"/>
    </source>
</evidence>
<dbReference type="SUPFAM" id="SSF52058">
    <property type="entry name" value="L domain-like"/>
    <property type="match status" value="1"/>
</dbReference>
<gene>
    <name evidence="5" type="ORF">CYMTET_41574</name>
</gene>
<sequence length="202" mass="21878">MRRFKSWKLFPYPVLLAACCMIVLFLLQRLHHTLSAELQALVHSFPTAASDRQHHRILLQSTTALSAHSTWITCINTPSACTQIDLASSSLTGTIPTEIGTLTVLTELIMGSNCLTGSVPTQLSQLTALTNMGLATNMLTGIPTELGALTALVQINMGYNSLSQFPTEIGALTMMTRLLWSHSSIFGSMPTVLGLLSRMNAM</sequence>
<keyword evidence="3" id="KW-0732">Signal</keyword>
<dbReference type="PANTHER" id="PTHR48053">
    <property type="entry name" value="LEUCINE RICH REPEAT FAMILY PROTEIN, EXPRESSED"/>
    <property type="match status" value="1"/>
</dbReference>
<dbReference type="Proteomes" id="UP001190700">
    <property type="component" value="Unassembled WGS sequence"/>
</dbReference>
<dbReference type="InterPro" id="IPR032675">
    <property type="entry name" value="LRR_dom_sf"/>
</dbReference>
<name>A0AAE0C797_9CHLO</name>
<dbReference type="InterPro" id="IPR051716">
    <property type="entry name" value="Plant_RL_S/T_kinase"/>
</dbReference>
<comment type="caution">
    <text evidence="5">The sequence shown here is derived from an EMBL/GenBank/DDBJ whole genome shotgun (WGS) entry which is preliminary data.</text>
</comment>
<organism evidence="5 6">
    <name type="scientific">Cymbomonas tetramitiformis</name>
    <dbReference type="NCBI Taxonomy" id="36881"/>
    <lineage>
        <taxon>Eukaryota</taxon>
        <taxon>Viridiplantae</taxon>
        <taxon>Chlorophyta</taxon>
        <taxon>Pyramimonadophyceae</taxon>
        <taxon>Pyramimonadales</taxon>
        <taxon>Pyramimonadaceae</taxon>
        <taxon>Cymbomonas</taxon>
    </lineage>
</organism>
<keyword evidence="4" id="KW-0677">Repeat</keyword>